<dbReference type="InterPro" id="IPR036188">
    <property type="entry name" value="FAD/NAD-bd_sf"/>
</dbReference>
<keyword evidence="2" id="KW-1185">Reference proteome</keyword>
<reference evidence="1" key="1">
    <citation type="submission" date="2021-02" db="EMBL/GenBank/DDBJ databases">
        <authorList>
            <person name="Nowell W R."/>
        </authorList>
    </citation>
    <scope>NUCLEOTIDE SEQUENCE</scope>
</reference>
<gene>
    <name evidence="1" type="ORF">UJA718_LOCUS46682</name>
</gene>
<sequence length="56" mass="6514">MEILVKTLVNHLQSLPNVELKVNQTIKEIQFQENTQIEISTQSNEKYHIDHLISAL</sequence>
<dbReference type="AlphaFoldDB" id="A0A821WGR1"/>
<feature type="non-terminal residue" evidence="1">
    <location>
        <position position="56"/>
    </location>
</feature>
<protein>
    <submittedName>
        <fullName evidence="1">Uncharacterized protein</fullName>
    </submittedName>
</protein>
<proteinExistence type="predicted"/>
<dbReference type="Gene3D" id="3.50.50.60">
    <property type="entry name" value="FAD/NAD(P)-binding domain"/>
    <property type="match status" value="1"/>
</dbReference>
<dbReference type="Proteomes" id="UP000663873">
    <property type="component" value="Unassembled WGS sequence"/>
</dbReference>
<name>A0A821WGR1_9BILA</name>
<accession>A0A821WGR1</accession>
<evidence type="ECO:0000313" key="2">
    <source>
        <dbReference type="Proteomes" id="UP000663873"/>
    </source>
</evidence>
<comment type="caution">
    <text evidence="1">The sequence shown here is derived from an EMBL/GenBank/DDBJ whole genome shotgun (WGS) entry which is preliminary data.</text>
</comment>
<dbReference type="EMBL" id="CAJOBP010084798">
    <property type="protein sequence ID" value="CAF4926732.1"/>
    <property type="molecule type" value="Genomic_DNA"/>
</dbReference>
<dbReference type="SUPFAM" id="SSF51905">
    <property type="entry name" value="FAD/NAD(P)-binding domain"/>
    <property type="match status" value="1"/>
</dbReference>
<evidence type="ECO:0000313" key="1">
    <source>
        <dbReference type="EMBL" id="CAF4926732.1"/>
    </source>
</evidence>
<organism evidence="1 2">
    <name type="scientific">Rotaria socialis</name>
    <dbReference type="NCBI Taxonomy" id="392032"/>
    <lineage>
        <taxon>Eukaryota</taxon>
        <taxon>Metazoa</taxon>
        <taxon>Spiralia</taxon>
        <taxon>Gnathifera</taxon>
        <taxon>Rotifera</taxon>
        <taxon>Eurotatoria</taxon>
        <taxon>Bdelloidea</taxon>
        <taxon>Philodinida</taxon>
        <taxon>Philodinidae</taxon>
        <taxon>Rotaria</taxon>
    </lineage>
</organism>